<dbReference type="InterPro" id="IPR011989">
    <property type="entry name" value="ARM-like"/>
</dbReference>
<dbReference type="InterPro" id="IPR054476">
    <property type="entry name" value="Ltn1_N"/>
</dbReference>
<accession>A0A507CGZ0</accession>
<keyword evidence="9 16" id="KW-0479">Metal-binding</keyword>
<evidence type="ECO:0000256" key="8">
    <source>
        <dbReference type="ARBA" id="ARBA00022679"/>
    </source>
</evidence>
<dbReference type="Pfam" id="PF22999">
    <property type="entry name" value="LTN1_E3_ligase_6th"/>
    <property type="match status" value="1"/>
</dbReference>
<dbReference type="PANTHER" id="PTHR12389">
    <property type="entry name" value="ZINC FINGER PROTEIN 294"/>
    <property type="match status" value="1"/>
</dbReference>
<evidence type="ECO:0000256" key="3">
    <source>
        <dbReference type="ARBA" id="ARBA00004906"/>
    </source>
</evidence>
<dbReference type="InterPro" id="IPR039804">
    <property type="entry name" value="RING-CH-C4HC3_LTN1"/>
</dbReference>
<evidence type="ECO:0000256" key="10">
    <source>
        <dbReference type="ARBA" id="ARBA00022737"/>
    </source>
</evidence>
<evidence type="ECO:0000256" key="16">
    <source>
        <dbReference type="RuleBase" id="RU367090"/>
    </source>
</evidence>
<dbReference type="PROSITE" id="PS50089">
    <property type="entry name" value="ZF_RING_2"/>
    <property type="match status" value="1"/>
</dbReference>
<dbReference type="InterPro" id="IPR016024">
    <property type="entry name" value="ARM-type_fold"/>
</dbReference>
<evidence type="ECO:0000256" key="15">
    <source>
        <dbReference type="PROSITE-ProRule" id="PRU00175"/>
    </source>
</evidence>
<dbReference type="SUPFAM" id="SSF57850">
    <property type="entry name" value="RING/U-box"/>
    <property type="match status" value="1"/>
</dbReference>
<evidence type="ECO:0000256" key="12">
    <source>
        <dbReference type="ARBA" id="ARBA00022786"/>
    </source>
</evidence>
<name>A0A507CGZ0_9FUNG</name>
<keyword evidence="11 15" id="KW-0863">Zinc-finger</keyword>
<dbReference type="EC" id="2.3.2.27" evidence="5 16"/>
<dbReference type="SMART" id="SM01197">
    <property type="entry name" value="FANCL_C"/>
    <property type="match status" value="1"/>
</dbReference>
<sequence length="1673" mass="185802">MRRVSDASSTNTLEICQYWSYEVTDRLWSAVVMPSQKAASSVRAQDLLWNRTSGAHGAASPRPAFGASATLASTVPAADDADHLDPQVKVLLKKLSKREAVTKVKALEDLSAYADLHEAESVQKMLFVWPKLYTKLSTDTDRKVRETANAVQLAIVKKVGKRLAPVLQDITPTWLCCLYDSSKEVVKMASQAFQTAFPSMAKRTELLAFAQRAILQYIHENILDESPETMSDPRFTSPEDMASKYARVVSSCNLVLCMLFESLPLDKVSKSQDLYNSLFDNQKFWSMAFHESPLIRKSVYTLVKTLVKSAPAILESRLPLVTTLYLSQAFTDSDTSTHSEMWDSVLMYTRAFPSSWNEASLQKPIVSGVFTYLDNAAYGSVNASYPSLLPLLSILPPEVLQPEAFAKQFLSHFWNGAKNGVVDKSNGLVFFSSFLECILYLLMRHSNNPALQQYLIDVEFFKCIEAFLEPFKHSGIQSKYPVSEMSHSITDSLSRLSSSSQIPNAISRLLISKIFSRACEIFTSETSLTDLDIFATRFSQLLNDLNSRLTSSPDSNLHDLTATSARDLCAKLISTLVPNAGLAPRASLLATLCKFPIWNDGTIMSGLRQLLTSPNFGAVLAFSVSAATSLYDVLIGYLNQPTSDPLVWQHVVSLIAGNERSRALLLIEELSRKTANLEMMASPSVMENFVKDLLHFDALSAFDREIAQRLLWSIINKDTRWLTPLARRKLVLSIMEDIVDFASAVVKAQSPRISTTSVTYMMRIMTPISTITHLQNQYQGQFLSSVLDLVSFSPEIDPVRAAGEAAVYCWNGLTPLLRTASVGVFVFEEMANLWQKDVLDADHVGSADQFVAKASNLLDIVPLSLKSHVADCLIPNESKWLELSAPFQHPSPSLAVMDSSTVLEIPASPSVANIDGLATLLRLGLVVAGVVHTTSTQDFFHNPYRSGILVELLYLAIVIDDFHAAPPALSNRRFVGDDDVAPRVFITESRRILEEVLRPCRDIQDTCDWHLRIVDNASTEVSKAEWKPKDMTESLIATAFSLSNTKGGGYARVLGTIMAKVFGMTQLQSVVGRRWFELAQRCYNKDRIASSVALLSALWVHLEVFPELQDFIHTVASEVVESSDEVLAHQLAVLTSCLRIEIDGLGKLLPAVPAMNVIRRLRKYHHSSSGHGTIATDVLMLDTVRIFVDLQIEFDVNSAGFVVELCCSHSSSSSMLRQYYVLELLQSLLNAFKQDPGTWGAITKQEVALYRWCLQLLFKQGGCLRPTKAEMKLQHLLATLASTVPDEILSENQPFDELCALLFVHNEEIQTCAALLLRKLTNEHVQSTSLKLEMAPREPGEDAPSTAVEAAEERLPRGLMNALGQAPSELEYGSAPEFNTASYEGFGYILSWMIYFDHLDDATLALTTAYVGQLKQQADIWAAFMEFLFSALGLGVQSKPFDLSKWDVQSMDISEFDFRSEVAFPLAAGHLYWRALRATPSLVRSWWSESKKRQLTLAVETYTQTYFSPLLISREIATVARADKSQFDNMHIKASTKTSEISATYTVEDSGLEMIIRLPSSFPLKQVEVDSGPGGRAGVTDAKWRSWLLSASAVMFAQNGSVLDAVSVFKKTISAHFEGIEDCAICYSLIGPLDRTLPSKKCKTCKHVFHASCLFKWFKTSTQSTCPLCRSLF</sequence>
<feature type="domain" description="RING-type" evidence="17">
    <location>
        <begin position="1623"/>
        <end position="1670"/>
    </location>
</feature>
<dbReference type="CDD" id="cd16491">
    <property type="entry name" value="RING-CH-C4HC3_LTN1"/>
    <property type="match status" value="1"/>
</dbReference>
<keyword evidence="10" id="KW-0677">Repeat</keyword>
<dbReference type="InterPro" id="IPR039795">
    <property type="entry name" value="LTN1/Rkr1"/>
</dbReference>
<comment type="caution">
    <text evidence="18">The sequence shown here is derived from an EMBL/GenBank/DDBJ whole genome shotgun (WGS) entry which is preliminary data.</text>
</comment>
<keyword evidence="12 16" id="KW-0833">Ubl conjugation pathway</keyword>
<dbReference type="InterPro" id="IPR001841">
    <property type="entry name" value="Znf_RING"/>
</dbReference>
<organism evidence="18 19">
    <name type="scientific">Synchytrium endobioticum</name>
    <dbReference type="NCBI Taxonomy" id="286115"/>
    <lineage>
        <taxon>Eukaryota</taxon>
        <taxon>Fungi</taxon>
        <taxon>Fungi incertae sedis</taxon>
        <taxon>Chytridiomycota</taxon>
        <taxon>Chytridiomycota incertae sedis</taxon>
        <taxon>Chytridiomycetes</taxon>
        <taxon>Synchytriales</taxon>
        <taxon>Synchytriaceae</taxon>
        <taxon>Synchytrium</taxon>
    </lineage>
</organism>
<reference evidence="18 19" key="1">
    <citation type="journal article" date="2019" name="Sci. Rep.">
        <title>Comparative genomics of chytrid fungi reveal insights into the obligate biotrophic and pathogenic lifestyle of Synchytrium endobioticum.</title>
        <authorList>
            <person name="van de Vossenberg B.T.L.H."/>
            <person name="Warris S."/>
            <person name="Nguyen H.D.T."/>
            <person name="van Gent-Pelzer M.P.E."/>
            <person name="Joly D.L."/>
            <person name="van de Geest H.C."/>
            <person name="Bonants P.J.M."/>
            <person name="Smith D.S."/>
            <person name="Levesque C.A."/>
            <person name="van der Lee T.A.J."/>
        </authorList>
    </citation>
    <scope>NUCLEOTIDE SEQUENCE [LARGE SCALE GENOMIC DNA]</scope>
    <source>
        <strain evidence="18 19">LEV6574</strain>
    </source>
</reference>
<dbReference type="GO" id="GO:1990116">
    <property type="term" value="P:ribosome-associated ubiquitin-dependent protein catabolic process"/>
    <property type="evidence" value="ECO:0007669"/>
    <property type="project" value="UniProtKB-UniRule"/>
</dbReference>
<dbReference type="SMART" id="SM00184">
    <property type="entry name" value="RING"/>
    <property type="match status" value="1"/>
</dbReference>
<dbReference type="FunFam" id="3.30.40.10:FF:000038">
    <property type="entry name" value="E3 ubiquitin-protein ligase listerin"/>
    <property type="match status" value="1"/>
</dbReference>
<dbReference type="InterPro" id="IPR011016">
    <property type="entry name" value="Znf_RING-CH"/>
</dbReference>
<dbReference type="GO" id="GO:1990112">
    <property type="term" value="C:RQC complex"/>
    <property type="evidence" value="ECO:0007669"/>
    <property type="project" value="UniProtKB-UniRule"/>
</dbReference>
<dbReference type="GO" id="GO:0072344">
    <property type="term" value="P:rescue of stalled ribosome"/>
    <property type="evidence" value="ECO:0007669"/>
    <property type="project" value="UniProtKB-UniRule"/>
</dbReference>
<dbReference type="GO" id="GO:0016567">
    <property type="term" value="P:protein ubiquitination"/>
    <property type="evidence" value="ECO:0007669"/>
    <property type="project" value="UniProtKB-UniPathway"/>
</dbReference>
<evidence type="ECO:0000256" key="2">
    <source>
        <dbReference type="ARBA" id="ARBA00004514"/>
    </source>
</evidence>
<dbReference type="InterPro" id="IPR013083">
    <property type="entry name" value="Znf_RING/FYVE/PHD"/>
</dbReference>
<evidence type="ECO:0000256" key="6">
    <source>
        <dbReference type="ARBA" id="ARBA00017157"/>
    </source>
</evidence>
<dbReference type="Gene3D" id="3.30.40.10">
    <property type="entry name" value="Zinc/RING finger domain, C3HC4 (zinc finger)"/>
    <property type="match status" value="1"/>
</dbReference>
<dbReference type="GO" id="GO:0043023">
    <property type="term" value="F:ribosomal large subunit binding"/>
    <property type="evidence" value="ECO:0007669"/>
    <property type="project" value="TreeGrafter"/>
</dbReference>
<dbReference type="InterPro" id="IPR054477">
    <property type="entry name" value="LTN1_E3_ligase_6th"/>
</dbReference>
<dbReference type="Pfam" id="PF22958">
    <property type="entry name" value="Ltn1_1st"/>
    <property type="match status" value="1"/>
</dbReference>
<dbReference type="Gene3D" id="1.25.10.10">
    <property type="entry name" value="Leucine-rich Repeat Variant"/>
    <property type="match status" value="1"/>
</dbReference>
<dbReference type="Pfam" id="PF13639">
    <property type="entry name" value="zf-RING_2"/>
    <property type="match status" value="1"/>
</dbReference>
<keyword evidence="7" id="KW-0963">Cytoplasm</keyword>
<evidence type="ECO:0000256" key="14">
    <source>
        <dbReference type="ARBA" id="ARBA00055150"/>
    </source>
</evidence>
<evidence type="ECO:0000313" key="19">
    <source>
        <dbReference type="Proteomes" id="UP000320475"/>
    </source>
</evidence>
<evidence type="ECO:0000256" key="5">
    <source>
        <dbReference type="ARBA" id="ARBA00012483"/>
    </source>
</evidence>
<dbReference type="GO" id="GO:0061630">
    <property type="term" value="F:ubiquitin protein ligase activity"/>
    <property type="evidence" value="ECO:0007669"/>
    <property type="project" value="UniProtKB-UniRule"/>
</dbReference>
<comment type="similarity">
    <text evidence="4 16">Belongs to the LTN1 family.</text>
</comment>
<protein>
    <recommendedName>
        <fullName evidence="6 16">E3 ubiquitin-protein ligase listerin</fullName>
        <ecNumber evidence="5 16">2.3.2.27</ecNumber>
    </recommendedName>
    <alternativeName>
        <fullName evidence="16">RING-type E3 ubiquitin transferase listerin</fullName>
    </alternativeName>
</protein>
<keyword evidence="13 16" id="KW-0862">Zinc</keyword>
<evidence type="ECO:0000256" key="13">
    <source>
        <dbReference type="ARBA" id="ARBA00022833"/>
    </source>
</evidence>
<evidence type="ECO:0000256" key="4">
    <source>
        <dbReference type="ARBA" id="ARBA00007997"/>
    </source>
</evidence>
<gene>
    <name evidence="18" type="ORF">SeLEV6574_g07659</name>
</gene>
<evidence type="ECO:0000313" key="18">
    <source>
        <dbReference type="EMBL" id="TPX38741.1"/>
    </source>
</evidence>
<comment type="subcellular location">
    <subcellularLocation>
        <location evidence="2">Cytoplasm</location>
        <location evidence="2">Cytosol</location>
    </subcellularLocation>
</comment>
<comment type="function">
    <text evidence="16">E3 ubiquitin-protein ligase. Component of the ribosome quality control complex (RQC), a ribosome-associated complex that mediates ubiquitination and extraction of incompletely synthesized nascent chains for proteasomal degradation.</text>
</comment>
<evidence type="ECO:0000256" key="7">
    <source>
        <dbReference type="ARBA" id="ARBA00022490"/>
    </source>
</evidence>
<evidence type="ECO:0000256" key="11">
    <source>
        <dbReference type="ARBA" id="ARBA00022771"/>
    </source>
</evidence>
<dbReference type="InterPro" id="IPR054478">
    <property type="entry name" value="LTN1_UBC"/>
</dbReference>
<comment type="catalytic activity">
    <reaction evidence="1 16">
        <text>S-ubiquitinyl-[E2 ubiquitin-conjugating enzyme]-L-cysteine + [acceptor protein]-L-lysine = [E2 ubiquitin-conjugating enzyme]-L-cysteine + N(6)-ubiquitinyl-[acceptor protein]-L-lysine.</text>
        <dbReference type="EC" id="2.3.2.27"/>
    </reaction>
</comment>
<evidence type="ECO:0000259" key="17">
    <source>
        <dbReference type="PROSITE" id="PS50089"/>
    </source>
</evidence>
<evidence type="ECO:0000256" key="1">
    <source>
        <dbReference type="ARBA" id="ARBA00000900"/>
    </source>
</evidence>
<comment type="function">
    <text evidence="14">E3 ubiquitin-protein ligase component of the ribosome quality control complex (RQC), a ribosome-associated complex that mediates ubiquitination and extraction of incompletely synthesized nascent chains for proteasomal degradation. Mediates ubiquitination of proteins derived from mRNAs lacking stop codons (non-stop proteins) and other translation arrest products induced by poly-lysine sequences and tandem rare codons. Ubiquitination leads to CDC48 recruitment for extraction and degradation of the incomplete translation product. May indirectly play a role in chromatin function and transcription.</text>
</comment>
<dbReference type="GO" id="GO:0005829">
    <property type="term" value="C:cytosol"/>
    <property type="evidence" value="ECO:0007669"/>
    <property type="project" value="UniProtKB-SubCell"/>
</dbReference>
<comment type="pathway">
    <text evidence="3 16">Protein modification; protein ubiquitination.</text>
</comment>
<dbReference type="SUPFAM" id="SSF48371">
    <property type="entry name" value="ARM repeat"/>
    <property type="match status" value="1"/>
</dbReference>
<dbReference type="UniPathway" id="UPA00143"/>
<dbReference type="PANTHER" id="PTHR12389:SF0">
    <property type="entry name" value="E3 UBIQUITIN-PROTEIN LIGASE LISTERIN"/>
    <property type="match status" value="1"/>
</dbReference>
<comment type="subunit">
    <text evidence="16">Component of the ribosome quality control complex (RQC).</text>
</comment>
<dbReference type="EMBL" id="QEAM01000578">
    <property type="protein sequence ID" value="TPX38741.1"/>
    <property type="molecule type" value="Genomic_DNA"/>
</dbReference>
<dbReference type="Proteomes" id="UP000320475">
    <property type="component" value="Unassembled WGS sequence"/>
</dbReference>
<evidence type="ECO:0000256" key="9">
    <source>
        <dbReference type="ARBA" id="ARBA00022723"/>
    </source>
</evidence>
<keyword evidence="8 16" id="KW-0808">Transferase</keyword>
<dbReference type="GO" id="GO:0008270">
    <property type="term" value="F:zinc ion binding"/>
    <property type="evidence" value="ECO:0007669"/>
    <property type="project" value="UniProtKB-KW"/>
</dbReference>
<dbReference type="OrthoDB" id="6108at2759"/>
<dbReference type="SMART" id="SM00744">
    <property type="entry name" value="RINGv"/>
    <property type="match status" value="1"/>
</dbReference>
<proteinExistence type="inferred from homology"/>
<dbReference type="Pfam" id="PF23009">
    <property type="entry name" value="UBC_like"/>
    <property type="match status" value="1"/>
</dbReference>